<keyword evidence="4" id="KW-0479">Metal-binding</keyword>
<dbReference type="SUPFAM" id="SSF51905">
    <property type="entry name" value="FAD/NAD(P)-binding domain"/>
    <property type="match status" value="1"/>
</dbReference>
<proteinExistence type="predicted"/>
<dbReference type="InterPro" id="IPR036922">
    <property type="entry name" value="Rieske_2Fe-2S_sf"/>
</dbReference>
<dbReference type="InterPro" id="IPR028202">
    <property type="entry name" value="Reductase_C"/>
</dbReference>
<keyword evidence="5" id="KW-0274">FAD</keyword>
<dbReference type="GO" id="GO:0016651">
    <property type="term" value="F:oxidoreductase activity, acting on NAD(P)H"/>
    <property type="evidence" value="ECO:0007669"/>
    <property type="project" value="TreeGrafter"/>
</dbReference>
<reference evidence="10 11" key="1">
    <citation type="journal article" date="2012" name="J. Bacteriol.">
        <title>Genome sequence of Sphingobium indicum B90A, a hexachlorocyclohexane-degrading bacterium.</title>
        <authorList>
            <person name="Anand S."/>
            <person name="Sangwan N."/>
            <person name="Lata P."/>
            <person name="Kaur J."/>
            <person name="Dua A."/>
            <person name="Singh A.K."/>
            <person name="Verma M."/>
            <person name="Kaur J."/>
            <person name="Khurana J.P."/>
            <person name="Khurana P."/>
            <person name="Mathur S."/>
            <person name="Lal R."/>
        </authorList>
    </citation>
    <scope>NUCLEOTIDE SEQUENCE [LARGE SCALE GENOMIC DNA]</scope>
    <source>
        <strain evidence="11">DSM 16412 / CCM 7286 / MTCC 6364 / B90A</strain>
    </source>
</reference>
<accession>A0A1L5BTH9</accession>
<evidence type="ECO:0000256" key="4">
    <source>
        <dbReference type="ARBA" id="ARBA00022723"/>
    </source>
</evidence>
<keyword evidence="8" id="KW-0411">Iron-sulfur</keyword>
<organism evidence="10 11">
    <name type="scientific">Sphingobium indicum (strain DSM 16412 / CCM 7286 / MTCC 6364 / B90A)</name>
    <dbReference type="NCBI Taxonomy" id="861109"/>
    <lineage>
        <taxon>Bacteria</taxon>
        <taxon>Pseudomonadati</taxon>
        <taxon>Pseudomonadota</taxon>
        <taxon>Alphaproteobacteria</taxon>
        <taxon>Sphingomonadales</taxon>
        <taxon>Sphingomonadaceae</taxon>
        <taxon>Sphingobium</taxon>
    </lineage>
</organism>
<keyword evidence="2" id="KW-0285">Flavoprotein</keyword>
<dbReference type="Gene3D" id="2.102.10.10">
    <property type="entry name" value="Rieske [2Fe-2S] iron-sulphur domain"/>
    <property type="match status" value="1"/>
</dbReference>
<dbReference type="CDD" id="cd03478">
    <property type="entry name" value="Rieske_AIFL_N"/>
    <property type="match status" value="1"/>
</dbReference>
<comment type="cofactor">
    <cofactor evidence="1">
        <name>FAD</name>
        <dbReference type="ChEBI" id="CHEBI:57692"/>
    </cofactor>
</comment>
<evidence type="ECO:0000256" key="6">
    <source>
        <dbReference type="ARBA" id="ARBA00023002"/>
    </source>
</evidence>
<dbReference type="Gene3D" id="3.30.390.30">
    <property type="match status" value="1"/>
</dbReference>
<protein>
    <submittedName>
        <fullName evidence="10">FAD-dependent pyridine nucleotide-disulfide oxidoreductase</fullName>
    </submittedName>
</protein>
<dbReference type="InterPro" id="IPR050446">
    <property type="entry name" value="FAD-oxidoreductase/Apoptosis"/>
</dbReference>
<dbReference type="EMBL" id="CP013070">
    <property type="protein sequence ID" value="APL96183.1"/>
    <property type="molecule type" value="Genomic_DNA"/>
</dbReference>
<evidence type="ECO:0000259" key="9">
    <source>
        <dbReference type="PROSITE" id="PS51296"/>
    </source>
</evidence>
<evidence type="ECO:0000256" key="7">
    <source>
        <dbReference type="ARBA" id="ARBA00023004"/>
    </source>
</evidence>
<keyword evidence="6" id="KW-0560">Oxidoreductase</keyword>
<feature type="domain" description="Rieske" evidence="9">
    <location>
        <begin position="14"/>
        <end position="109"/>
    </location>
</feature>
<dbReference type="Proteomes" id="UP000004550">
    <property type="component" value="Chromosome"/>
</dbReference>
<dbReference type="PANTHER" id="PTHR43557">
    <property type="entry name" value="APOPTOSIS-INDUCING FACTOR 1"/>
    <property type="match status" value="1"/>
</dbReference>
<evidence type="ECO:0000256" key="5">
    <source>
        <dbReference type="ARBA" id="ARBA00022827"/>
    </source>
</evidence>
<dbReference type="PRINTS" id="PR00411">
    <property type="entry name" value="PNDRDTASEI"/>
</dbReference>
<gene>
    <name evidence="10" type="ORF">SIDU_01710</name>
</gene>
<evidence type="ECO:0000313" key="10">
    <source>
        <dbReference type="EMBL" id="APL96183.1"/>
    </source>
</evidence>
<dbReference type="Pfam" id="PF14759">
    <property type="entry name" value="Reductase_C"/>
    <property type="match status" value="1"/>
</dbReference>
<dbReference type="GO" id="GO:0046872">
    <property type="term" value="F:metal ion binding"/>
    <property type="evidence" value="ECO:0007669"/>
    <property type="project" value="UniProtKB-KW"/>
</dbReference>
<dbReference type="Gene3D" id="3.50.50.60">
    <property type="entry name" value="FAD/NAD(P)-binding domain"/>
    <property type="match status" value="2"/>
</dbReference>
<evidence type="ECO:0000256" key="2">
    <source>
        <dbReference type="ARBA" id="ARBA00022630"/>
    </source>
</evidence>
<dbReference type="Pfam" id="PF00355">
    <property type="entry name" value="Rieske"/>
    <property type="match status" value="1"/>
</dbReference>
<dbReference type="KEGG" id="sinb:SIDU_01710"/>
<evidence type="ECO:0000256" key="1">
    <source>
        <dbReference type="ARBA" id="ARBA00001974"/>
    </source>
</evidence>
<dbReference type="Pfam" id="PF07992">
    <property type="entry name" value="Pyr_redox_2"/>
    <property type="match status" value="1"/>
</dbReference>
<evidence type="ECO:0000256" key="8">
    <source>
        <dbReference type="ARBA" id="ARBA00023014"/>
    </source>
</evidence>
<dbReference type="GO" id="GO:0051537">
    <property type="term" value="F:2 iron, 2 sulfur cluster binding"/>
    <property type="evidence" value="ECO:0007669"/>
    <property type="project" value="UniProtKB-KW"/>
</dbReference>
<evidence type="ECO:0000256" key="3">
    <source>
        <dbReference type="ARBA" id="ARBA00022714"/>
    </source>
</evidence>
<sequence>MTNETSALSGPDLSLGIPLSSLPEGAMLQGHAGGEAILLVRRADRLFAVGAFCTHYGAPLSGGLLVNETIRCPWHHACFDLRTGNVIRAPARDPLARWRVEEARGIVYIREKLDEPITPVLADRNSVPATVVIVGGGAAGNAAAETLRREGYAGRITLLSADDALPCDRPNLSKNYLAGTAPEDWIPLRSIEFYQEHEIDVRLNAPVIALDLVAQQVILADSSRLSYDALLLATGAQPVHLDIPGASLPHVHYLRTFTDSRNLVETAKAAKRAVVIGASFIGLEVASSLRAREIDVHVIGRETTLMETVLGPQIGRFLQTLHEGHGVTFHLGTTAAEIDSVQVTLANGVTIEADMVVIGVGVRAETTLAEKAGLTMDRGVSVNEYLETSAPNVFAAGDIARWPDPFTGERIRVEHFVVAERQGETAARNILGRHERFATIPFFWTEQYDLGIAYVGHGADWDEILVEGDLEARNCSVIYRRGGTKMAVALLHRDLDGLRAELEFERSAVRQKKENVVGARTLLSSKD</sequence>
<name>A0A1L5BTH9_SPHIB</name>
<dbReference type="InterPro" id="IPR016156">
    <property type="entry name" value="FAD/NAD-linked_Rdtase_dimer_sf"/>
</dbReference>
<dbReference type="InterPro" id="IPR036188">
    <property type="entry name" value="FAD/NAD-bd_sf"/>
</dbReference>
<dbReference type="RefSeq" id="WP_050983533.1">
    <property type="nucleotide sequence ID" value="NZ_CP013070.1"/>
</dbReference>
<dbReference type="SUPFAM" id="SSF50022">
    <property type="entry name" value="ISP domain"/>
    <property type="match status" value="1"/>
</dbReference>
<dbReference type="PRINTS" id="PR00368">
    <property type="entry name" value="FADPNR"/>
</dbReference>
<evidence type="ECO:0000313" key="11">
    <source>
        <dbReference type="Proteomes" id="UP000004550"/>
    </source>
</evidence>
<dbReference type="InterPro" id="IPR023753">
    <property type="entry name" value="FAD/NAD-binding_dom"/>
</dbReference>
<dbReference type="InterPro" id="IPR017941">
    <property type="entry name" value="Rieske_2Fe-2S"/>
</dbReference>
<keyword evidence="3" id="KW-0001">2Fe-2S</keyword>
<dbReference type="AlphaFoldDB" id="A0A1L5BTH9"/>
<dbReference type="SUPFAM" id="SSF55424">
    <property type="entry name" value="FAD/NAD-linked reductases, dimerisation (C-terminal) domain"/>
    <property type="match status" value="1"/>
</dbReference>
<dbReference type="PANTHER" id="PTHR43557:SF2">
    <property type="entry name" value="RIESKE DOMAIN-CONTAINING PROTEIN-RELATED"/>
    <property type="match status" value="1"/>
</dbReference>
<dbReference type="GO" id="GO:0005737">
    <property type="term" value="C:cytoplasm"/>
    <property type="evidence" value="ECO:0007669"/>
    <property type="project" value="TreeGrafter"/>
</dbReference>
<keyword evidence="7" id="KW-0408">Iron</keyword>
<dbReference type="PROSITE" id="PS51296">
    <property type="entry name" value="RIESKE"/>
    <property type="match status" value="1"/>
</dbReference>